<organism evidence="2 3">
    <name type="scientific">Planctomicrobium piriforme</name>
    <dbReference type="NCBI Taxonomy" id="1576369"/>
    <lineage>
        <taxon>Bacteria</taxon>
        <taxon>Pseudomonadati</taxon>
        <taxon>Planctomycetota</taxon>
        <taxon>Planctomycetia</taxon>
        <taxon>Planctomycetales</taxon>
        <taxon>Planctomycetaceae</taxon>
        <taxon>Planctomicrobium</taxon>
    </lineage>
</organism>
<proteinExistence type="predicted"/>
<dbReference type="OrthoDB" id="213748at2"/>
<sequence>MKNGGEKTSQPDQATISPERAAGRARSPLMVNGMRLLCGLLLTAAVGPQQGCINTLVMAGKVLMGDPTQKSGYEMATGTCLKKEEKRILIHCTAPATVAAGYDTLTSDVEEELIRRLKRHELKVLHPDVAAKTLDRLGGTFDPQALARDVKDMDIVFHVRVEQFSYKEESSPNFYRGNANGRIVGYEIREEGDSRHAVQVFDQRFHATYPTTYPVAVDQTPQNVFIRRFIDHIADALGASFYDVNRSSLYAN</sequence>
<feature type="region of interest" description="Disordered" evidence="1">
    <location>
        <begin position="1"/>
        <end position="24"/>
    </location>
</feature>
<protein>
    <submittedName>
        <fullName evidence="2">Uncharacterized protein</fullName>
    </submittedName>
</protein>
<reference evidence="3" key="1">
    <citation type="submission" date="2016-10" db="EMBL/GenBank/DDBJ databases">
        <authorList>
            <person name="Varghese N."/>
            <person name="Submissions S."/>
        </authorList>
    </citation>
    <scope>NUCLEOTIDE SEQUENCE [LARGE SCALE GENOMIC DNA]</scope>
    <source>
        <strain evidence="3">DSM 26348</strain>
    </source>
</reference>
<feature type="compositionally biased region" description="Polar residues" evidence="1">
    <location>
        <begin position="1"/>
        <end position="16"/>
    </location>
</feature>
<gene>
    <name evidence="2" type="ORF">SAMN05421753_106149</name>
</gene>
<dbReference type="STRING" id="1576369.SAMN05421753_106149"/>
<dbReference type="RefSeq" id="WP_139228372.1">
    <property type="nucleotide sequence ID" value="NZ_FOQD01000006.1"/>
</dbReference>
<evidence type="ECO:0000313" key="2">
    <source>
        <dbReference type="EMBL" id="SFI17748.1"/>
    </source>
</evidence>
<accession>A0A1I3G2N4</accession>
<dbReference type="Proteomes" id="UP000199518">
    <property type="component" value="Unassembled WGS sequence"/>
</dbReference>
<dbReference type="EMBL" id="FOQD01000006">
    <property type="protein sequence ID" value="SFI17748.1"/>
    <property type="molecule type" value="Genomic_DNA"/>
</dbReference>
<keyword evidence="3" id="KW-1185">Reference proteome</keyword>
<dbReference type="AlphaFoldDB" id="A0A1I3G2N4"/>
<evidence type="ECO:0000256" key="1">
    <source>
        <dbReference type="SAM" id="MobiDB-lite"/>
    </source>
</evidence>
<evidence type="ECO:0000313" key="3">
    <source>
        <dbReference type="Proteomes" id="UP000199518"/>
    </source>
</evidence>
<name>A0A1I3G2N4_9PLAN</name>